<proteinExistence type="predicted"/>
<comment type="caution">
    <text evidence="2">The sequence shown here is derived from an EMBL/GenBank/DDBJ whole genome shotgun (WGS) entry which is preliminary data.</text>
</comment>
<dbReference type="Proteomes" id="UP000324241">
    <property type="component" value="Unassembled WGS sequence"/>
</dbReference>
<evidence type="ECO:0000313" key="3">
    <source>
        <dbReference type="Proteomes" id="UP000324241"/>
    </source>
</evidence>
<gene>
    <name evidence="2" type="ORF">ATNIH1004_004182</name>
</gene>
<dbReference type="VEuPathDB" id="FungiDB:EYZ11_001994"/>
<feature type="chain" id="PRO_5024280167" description="Fucose-specific lectin" evidence="1">
    <location>
        <begin position="27"/>
        <end position="356"/>
    </location>
</feature>
<accession>A0A5M9N0X7</accession>
<evidence type="ECO:0000256" key="1">
    <source>
        <dbReference type="SAM" id="SignalP"/>
    </source>
</evidence>
<dbReference type="RefSeq" id="XP_033427658.1">
    <property type="nucleotide sequence ID" value="XM_033568852.1"/>
</dbReference>
<evidence type="ECO:0008006" key="4">
    <source>
        <dbReference type="Google" id="ProtNLM"/>
    </source>
</evidence>
<evidence type="ECO:0000313" key="2">
    <source>
        <dbReference type="EMBL" id="KAA8648297.1"/>
    </source>
</evidence>
<reference evidence="2 3" key="1">
    <citation type="submission" date="2019-08" db="EMBL/GenBank/DDBJ databases">
        <title>The genome sequence of a newly discovered highly antifungal drug resistant Aspergillus species, Aspergillus tanneri NIH 1004.</title>
        <authorList>
            <person name="Mounaud S."/>
            <person name="Singh I."/>
            <person name="Joardar V."/>
            <person name="Pakala S."/>
            <person name="Pakala S."/>
            <person name="Venepally P."/>
            <person name="Chung J.K."/>
            <person name="Losada L."/>
            <person name="Nierman W.C."/>
        </authorList>
    </citation>
    <scope>NUCLEOTIDE SEQUENCE [LARGE SCALE GENOMIC DNA]</scope>
    <source>
        <strain evidence="2 3">NIH1004</strain>
    </source>
</reference>
<name>A0A5M9N0X7_9EURO</name>
<feature type="signal peptide" evidence="1">
    <location>
        <begin position="1"/>
        <end position="26"/>
    </location>
</feature>
<dbReference type="EMBL" id="QUQM01000003">
    <property type="protein sequence ID" value="KAA8648297.1"/>
    <property type="molecule type" value="Genomic_DNA"/>
</dbReference>
<sequence length="356" mass="39121">MILSSSIHQLCQISLLLVSFIHLADGATSSRKQQVLGLEPLTGNFPKIITGLYGSPPKIQVHDPQGNASWSWDANTGLSKVPGTLRRCIQGGWSATEVKVVAKGTKIVAIIGYSAVVIKYTPREQDDKMVEFAVCLNGKLGNAHTVEMLPGNLLAIATTGQKQDAGIWVYDSNRMTNSPKPIQIIPGVRAIHGMLWDQTAQTLWAAGNTDAADGTGGVSYGIIQGYKYDQIRNRLTKGASYTMTFARQLGTEWEGTPFAKWWDGPHDLVPVPSQRVLLFPTDRDIHAINLSTGVFNHNGTQLEMQYLRGFRELGNRTGYNKEHLPRSDIKSRKVSGRRQALKIPSAAQTIDQLRDC</sequence>
<dbReference type="AlphaFoldDB" id="A0A5M9N0X7"/>
<organism evidence="2 3">
    <name type="scientific">Aspergillus tanneri</name>
    <dbReference type="NCBI Taxonomy" id="1220188"/>
    <lineage>
        <taxon>Eukaryota</taxon>
        <taxon>Fungi</taxon>
        <taxon>Dikarya</taxon>
        <taxon>Ascomycota</taxon>
        <taxon>Pezizomycotina</taxon>
        <taxon>Eurotiomycetes</taxon>
        <taxon>Eurotiomycetidae</taxon>
        <taxon>Eurotiales</taxon>
        <taxon>Aspergillaceae</taxon>
        <taxon>Aspergillus</taxon>
        <taxon>Aspergillus subgen. Circumdati</taxon>
    </lineage>
</organism>
<protein>
    <recommendedName>
        <fullName evidence="4">Fucose-specific lectin</fullName>
    </recommendedName>
</protein>
<dbReference type="SUPFAM" id="SSF63829">
    <property type="entry name" value="Calcium-dependent phosphotriesterase"/>
    <property type="match status" value="1"/>
</dbReference>
<dbReference type="GeneID" id="54326884"/>
<dbReference type="OrthoDB" id="4449395at2759"/>
<keyword evidence="1" id="KW-0732">Signal</keyword>